<sequence length="320" mass="35655">MTLVEATPAQLRGFRTLDEHVQALRTFAANPRQRVRTGIQTLDIMTEGPAAGEIYLIMGRSYSGKSQVAMNIMAYNADLPLLFFSMEMPARQAAQRLLSIVFDVDHHDILNQIKAGSLASQYSELGERLPRQVIIDDSNLTLGDMTAYVDQYESYFEERPAAIIVDYLELVSGNGGNDIQSAGWQNTESVARALKAWAKNEDMAVFVLHQTNRNEKVWAPPDEDSARGAGYTEADVVVGMWQPGRDPEKGATERSSLTNHITMNVLKNRITGRTTDGKDILLKLEPTLRLVDLKGDQNETYTLQKEKELAVLVPPKEAPF</sequence>
<accession>A0A0F9A7L9</accession>
<protein>
    <recommendedName>
        <fullName evidence="1">SF4 helicase domain-containing protein</fullName>
    </recommendedName>
</protein>
<reference evidence="2" key="1">
    <citation type="journal article" date="2015" name="Nature">
        <title>Complex archaea that bridge the gap between prokaryotes and eukaryotes.</title>
        <authorList>
            <person name="Spang A."/>
            <person name="Saw J.H."/>
            <person name="Jorgensen S.L."/>
            <person name="Zaremba-Niedzwiedzka K."/>
            <person name="Martijn J."/>
            <person name="Lind A.E."/>
            <person name="van Eijk R."/>
            <person name="Schleper C."/>
            <person name="Guy L."/>
            <person name="Ettema T.J."/>
        </authorList>
    </citation>
    <scope>NUCLEOTIDE SEQUENCE</scope>
</reference>
<dbReference type="AlphaFoldDB" id="A0A0F9A7L9"/>
<dbReference type="InterPro" id="IPR027417">
    <property type="entry name" value="P-loop_NTPase"/>
</dbReference>
<proteinExistence type="predicted"/>
<gene>
    <name evidence="2" type="ORF">LCGC14_2882650</name>
</gene>
<dbReference type="GO" id="GO:0005524">
    <property type="term" value="F:ATP binding"/>
    <property type="evidence" value="ECO:0007669"/>
    <property type="project" value="InterPro"/>
</dbReference>
<dbReference type="PROSITE" id="PS51199">
    <property type="entry name" value="SF4_HELICASE"/>
    <property type="match status" value="1"/>
</dbReference>
<dbReference type="Pfam" id="PF03796">
    <property type="entry name" value="DnaB_C"/>
    <property type="match status" value="1"/>
</dbReference>
<dbReference type="Gene3D" id="3.40.50.300">
    <property type="entry name" value="P-loop containing nucleotide triphosphate hydrolases"/>
    <property type="match status" value="1"/>
</dbReference>
<evidence type="ECO:0000259" key="1">
    <source>
        <dbReference type="PROSITE" id="PS51199"/>
    </source>
</evidence>
<dbReference type="GO" id="GO:0003678">
    <property type="term" value="F:DNA helicase activity"/>
    <property type="evidence" value="ECO:0007669"/>
    <property type="project" value="InterPro"/>
</dbReference>
<dbReference type="PANTHER" id="PTHR30153:SF2">
    <property type="entry name" value="REPLICATIVE DNA HELICASE"/>
    <property type="match status" value="1"/>
</dbReference>
<dbReference type="InterPro" id="IPR007694">
    <property type="entry name" value="DNA_helicase_DnaB-like_C"/>
</dbReference>
<feature type="domain" description="SF4 helicase" evidence="1">
    <location>
        <begin position="28"/>
        <end position="230"/>
    </location>
</feature>
<comment type="caution">
    <text evidence="2">The sequence shown here is derived from an EMBL/GenBank/DDBJ whole genome shotgun (WGS) entry which is preliminary data.</text>
</comment>
<organism evidence="2">
    <name type="scientific">marine sediment metagenome</name>
    <dbReference type="NCBI Taxonomy" id="412755"/>
    <lineage>
        <taxon>unclassified sequences</taxon>
        <taxon>metagenomes</taxon>
        <taxon>ecological metagenomes</taxon>
    </lineage>
</organism>
<evidence type="ECO:0000313" key="2">
    <source>
        <dbReference type="EMBL" id="KKK74549.1"/>
    </source>
</evidence>
<dbReference type="SUPFAM" id="SSF52540">
    <property type="entry name" value="P-loop containing nucleoside triphosphate hydrolases"/>
    <property type="match status" value="1"/>
</dbReference>
<dbReference type="PANTHER" id="PTHR30153">
    <property type="entry name" value="REPLICATIVE DNA HELICASE DNAB"/>
    <property type="match status" value="1"/>
</dbReference>
<dbReference type="GO" id="GO:0005829">
    <property type="term" value="C:cytosol"/>
    <property type="evidence" value="ECO:0007669"/>
    <property type="project" value="TreeGrafter"/>
</dbReference>
<dbReference type="GO" id="GO:0006260">
    <property type="term" value="P:DNA replication"/>
    <property type="evidence" value="ECO:0007669"/>
    <property type="project" value="InterPro"/>
</dbReference>
<name>A0A0F9A7L9_9ZZZZ</name>
<dbReference type="EMBL" id="LAZR01056266">
    <property type="protein sequence ID" value="KKK74549.1"/>
    <property type="molecule type" value="Genomic_DNA"/>
</dbReference>